<name>A0ACB9F6D2_CICIN</name>
<dbReference type="Proteomes" id="UP001055811">
    <property type="component" value="Linkage Group LG03"/>
</dbReference>
<keyword evidence="2" id="KW-1185">Reference proteome</keyword>
<sequence length="71" mass="8125">MTLILIESIERMSKKSISNVPTFSLLLSPSSIHHSWYDSYTTSKPMIPLLLFRNESANVLDFTCVSEQTQF</sequence>
<comment type="caution">
    <text evidence="1">The sequence shown here is derived from an EMBL/GenBank/DDBJ whole genome shotgun (WGS) entry which is preliminary data.</text>
</comment>
<evidence type="ECO:0000313" key="1">
    <source>
        <dbReference type="EMBL" id="KAI3766453.1"/>
    </source>
</evidence>
<reference evidence="1 2" key="2">
    <citation type="journal article" date="2022" name="Mol. Ecol. Resour.">
        <title>The genomes of chicory, endive, great burdock and yacon provide insights into Asteraceae paleo-polyploidization history and plant inulin production.</title>
        <authorList>
            <person name="Fan W."/>
            <person name="Wang S."/>
            <person name="Wang H."/>
            <person name="Wang A."/>
            <person name="Jiang F."/>
            <person name="Liu H."/>
            <person name="Zhao H."/>
            <person name="Xu D."/>
            <person name="Zhang Y."/>
        </authorList>
    </citation>
    <scope>NUCLEOTIDE SEQUENCE [LARGE SCALE GENOMIC DNA]</scope>
    <source>
        <strain evidence="2">cv. Punajuju</strain>
        <tissue evidence="1">Leaves</tissue>
    </source>
</reference>
<dbReference type="EMBL" id="CM042011">
    <property type="protein sequence ID" value="KAI3766453.1"/>
    <property type="molecule type" value="Genomic_DNA"/>
</dbReference>
<organism evidence="1 2">
    <name type="scientific">Cichorium intybus</name>
    <name type="common">Chicory</name>
    <dbReference type="NCBI Taxonomy" id="13427"/>
    <lineage>
        <taxon>Eukaryota</taxon>
        <taxon>Viridiplantae</taxon>
        <taxon>Streptophyta</taxon>
        <taxon>Embryophyta</taxon>
        <taxon>Tracheophyta</taxon>
        <taxon>Spermatophyta</taxon>
        <taxon>Magnoliopsida</taxon>
        <taxon>eudicotyledons</taxon>
        <taxon>Gunneridae</taxon>
        <taxon>Pentapetalae</taxon>
        <taxon>asterids</taxon>
        <taxon>campanulids</taxon>
        <taxon>Asterales</taxon>
        <taxon>Asteraceae</taxon>
        <taxon>Cichorioideae</taxon>
        <taxon>Cichorieae</taxon>
        <taxon>Cichoriinae</taxon>
        <taxon>Cichorium</taxon>
    </lineage>
</organism>
<proteinExistence type="predicted"/>
<reference evidence="2" key="1">
    <citation type="journal article" date="2022" name="Mol. Ecol. Resour.">
        <title>The genomes of chicory, endive, great burdock and yacon provide insights into Asteraceae palaeo-polyploidization history and plant inulin production.</title>
        <authorList>
            <person name="Fan W."/>
            <person name="Wang S."/>
            <person name="Wang H."/>
            <person name="Wang A."/>
            <person name="Jiang F."/>
            <person name="Liu H."/>
            <person name="Zhao H."/>
            <person name="Xu D."/>
            <person name="Zhang Y."/>
        </authorList>
    </citation>
    <scope>NUCLEOTIDE SEQUENCE [LARGE SCALE GENOMIC DNA]</scope>
    <source>
        <strain evidence="2">cv. Punajuju</strain>
    </source>
</reference>
<gene>
    <name evidence="1" type="ORF">L2E82_16511</name>
</gene>
<evidence type="ECO:0000313" key="2">
    <source>
        <dbReference type="Proteomes" id="UP001055811"/>
    </source>
</evidence>
<protein>
    <submittedName>
        <fullName evidence="1">Uncharacterized protein</fullName>
    </submittedName>
</protein>
<accession>A0ACB9F6D2</accession>